<keyword evidence="3" id="KW-1185">Reference proteome</keyword>
<dbReference type="OrthoDB" id="2648183at2"/>
<dbReference type="EMBL" id="VLXZ01000004">
    <property type="protein sequence ID" value="TSB47135.1"/>
    <property type="molecule type" value="Genomic_DNA"/>
</dbReference>
<organism evidence="2 3">
    <name type="scientific">Alkalicoccobacillus porphyridii</name>
    <dbReference type="NCBI Taxonomy" id="2597270"/>
    <lineage>
        <taxon>Bacteria</taxon>
        <taxon>Bacillati</taxon>
        <taxon>Bacillota</taxon>
        <taxon>Bacilli</taxon>
        <taxon>Bacillales</taxon>
        <taxon>Bacillaceae</taxon>
        <taxon>Alkalicoccobacillus</taxon>
    </lineage>
</organism>
<dbReference type="RefSeq" id="WP_143848365.1">
    <property type="nucleotide sequence ID" value="NZ_VLXZ01000004.1"/>
</dbReference>
<protein>
    <submittedName>
        <fullName evidence="2">Uncharacterized protein</fullName>
    </submittedName>
</protein>
<evidence type="ECO:0000256" key="1">
    <source>
        <dbReference type="SAM" id="Phobius"/>
    </source>
</evidence>
<evidence type="ECO:0000313" key="3">
    <source>
        <dbReference type="Proteomes" id="UP000318521"/>
    </source>
</evidence>
<dbReference type="Proteomes" id="UP000318521">
    <property type="component" value="Unassembled WGS sequence"/>
</dbReference>
<gene>
    <name evidence="2" type="ORF">FN960_08985</name>
</gene>
<keyword evidence="1" id="KW-0472">Membrane</keyword>
<dbReference type="AlphaFoldDB" id="A0A554A0C5"/>
<keyword evidence="1" id="KW-0812">Transmembrane</keyword>
<sequence length="233" mass="26997">MNWLSEALAFVGGAGVAVTLVIKYIGGLAERQVQQKLDKGLEDHKANLESIKKEAEFDYQRKIHDFSMYSTKKHEVYHEVYKALLISKSVLFHHYKVKCESIYNDILTTSPIEIRADLEMNFSSIDIDNFEKENKGLGAEHLLIRRRIDNETQGYLEKIGTFNDIFRNNELFLSEDIADLIEKTNEKIISLGKDYYLQELNTESILREEINMLIFQIRDGMKEELSIGSYTNT</sequence>
<evidence type="ECO:0000313" key="2">
    <source>
        <dbReference type="EMBL" id="TSB47135.1"/>
    </source>
</evidence>
<feature type="transmembrane region" description="Helical" evidence="1">
    <location>
        <begin position="6"/>
        <end position="26"/>
    </location>
</feature>
<comment type="caution">
    <text evidence="2">The sequence shown here is derived from an EMBL/GenBank/DDBJ whole genome shotgun (WGS) entry which is preliminary data.</text>
</comment>
<reference evidence="2 3" key="1">
    <citation type="submission" date="2019-07" db="EMBL/GenBank/DDBJ databases">
        <authorList>
            <person name="Park Y.J."/>
            <person name="Jeong S.E."/>
            <person name="Jung H.S."/>
        </authorList>
    </citation>
    <scope>NUCLEOTIDE SEQUENCE [LARGE SCALE GENOMIC DNA]</scope>
    <source>
        <strain evidence="3">P16(2019)</strain>
    </source>
</reference>
<proteinExistence type="predicted"/>
<keyword evidence="1" id="KW-1133">Transmembrane helix</keyword>
<accession>A0A554A0C5</accession>
<name>A0A554A0C5_9BACI</name>